<evidence type="ECO:0000313" key="2">
    <source>
        <dbReference type="EMBL" id="TPX14096.1"/>
    </source>
</evidence>
<accession>A0A507B4T3</accession>
<gene>
    <name evidence="2" type="ORF">E0L32_000490</name>
</gene>
<reference evidence="2 3" key="1">
    <citation type="submission" date="2019-06" db="EMBL/GenBank/DDBJ databases">
        <title>Draft genome sequence of the filamentous fungus Phialemoniopsis curvata isolated from diesel fuel.</title>
        <authorList>
            <person name="Varaljay V.A."/>
            <person name="Lyon W.J."/>
            <person name="Crouch A.L."/>
            <person name="Drake C.E."/>
            <person name="Hollomon J.M."/>
            <person name="Nadeau L.J."/>
            <person name="Nunn H.S."/>
            <person name="Stevenson B.S."/>
            <person name="Bojanowski C.L."/>
            <person name="Crookes-Goodson W.J."/>
        </authorList>
    </citation>
    <scope>NUCLEOTIDE SEQUENCE [LARGE SCALE GENOMIC DNA]</scope>
    <source>
        <strain evidence="2 3">D216</strain>
    </source>
</reference>
<dbReference type="EMBL" id="SKBQ01000002">
    <property type="protein sequence ID" value="TPX14096.1"/>
    <property type="molecule type" value="Genomic_DNA"/>
</dbReference>
<dbReference type="OrthoDB" id="5212774at2759"/>
<feature type="region of interest" description="Disordered" evidence="1">
    <location>
        <begin position="350"/>
        <end position="413"/>
    </location>
</feature>
<protein>
    <submittedName>
        <fullName evidence="2">Uncharacterized protein</fullName>
    </submittedName>
</protein>
<feature type="compositionally biased region" description="Gly residues" evidence="1">
    <location>
        <begin position="393"/>
        <end position="405"/>
    </location>
</feature>
<organism evidence="2 3">
    <name type="scientific">Thyridium curvatum</name>
    <dbReference type="NCBI Taxonomy" id="1093900"/>
    <lineage>
        <taxon>Eukaryota</taxon>
        <taxon>Fungi</taxon>
        <taxon>Dikarya</taxon>
        <taxon>Ascomycota</taxon>
        <taxon>Pezizomycotina</taxon>
        <taxon>Sordariomycetes</taxon>
        <taxon>Sordariomycetidae</taxon>
        <taxon>Thyridiales</taxon>
        <taxon>Thyridiaceae</taxon>
        <taxon>Thyridium</taxon>
    </lineage>
</organism>
<evidence type="ECO:0000256" key="1">
    <source>
        <dbReference type="SAM" id="MobiDB-lite"/>
    </source>
</evidence>
<dbReference type="RefSeq" id="XP_030995807.1">
    <property type="nucleotide sequence ID" value="XM_031139369.1"/>
</dbReference>
<keyword evidence="3" id="KW-1185">Reference proteome</keyword>
<dbReference type="GeneID" id="41967937"/>
<evidence type="ECO:0000313" key="3">
    <source>
        <dbReference type="Proteomes" id="UP000319257"/>
    </source>
</evidence>
<name>A0A507B4T3_9PEZI</name>
<dbReference type="STRING" id="1093900.A0A507B4T3"/>
<proteinExistence type="predicted"/>
<comment type="caution">
    <text evidence="2">The sequence shown here is derived from an EMBL/GenBank/DDBJ whole genome shotgun (WGS) entry which is preliminary data.</text>
</comment>
<dbReference type="InParanoid" id="A0A507B4T3"/>
<sequence>MRRVRLYGWNLNILGPSLLDLPSATVRNQMLNPDGPGYKLLAFEGDAFTSNRQAVANLATARKIREFATAGLPILVVGNWSSVSAYGRGEAAHSAEITSLFADILGRPNVANVAARDDIGAGGAQQQQQQLVSHHRADGDLDHFLLVAAHPATYAVSAKARVHAVEADVVLPRRSRRGVPLLTDLWTGQMTPLGQYTEAAVITVAPLAEVPVHAVASDAQLVRRRDGGGGCGLYMRANATGTYTAELSDGRTVIETIRHVPRGFEIKGWTLAVQSWEPTEDMSSHEPGFVAHELGPLDALRPWTSYPEPGDVSGVGTYNASFTLGGEEGGGGWAWSAQAGATHLHGLVPRGGQRSAAAGCGPAGHRVRHRRVRAQGPQHDQHRGRDAAAQPDAGGGPGRQRGGQDAGLRAGVTRRSTFRRGGLPLENILYDSAFDDRAKYNYEVRDLFGQYETGAFRRRETLQERQGKPSKTVCEQCQGSVNSRTKADYTVDGVRDGVHQLV</sequence>
<dbReference type="Proteomes" id="UP000319257">
    <property type="component" value="Unassembled WGS sequence"/>
</dbReference>
<dbReference type="AlphaFoldDB" id="A0A507B4T3"/>